<name>A0A822N5Q1_9VIBR</name>
<dbReference type="AlphaFoldDB" id="A0A822N5Q1"/>
<evidence type="ECO:0008006" key="3">
    <source>
        <dbReference type="Google" id="ProtNLM"/>
    </source>
</evidence>
<dbReference type="Pfam" id="PF06252">
    <property type="entry name" value="GemA"/>
    <property type="match status" value="1"/>
</dbReference>
<dbReference type="Proteomes" id="UP000049495">
    <property type="component" value="Unassembled WGS sequence"/>
</dbReference>
<accession>A0A822N5Q1</accession>
<evidence type="ECO:0000313" key="1">
    <source>
        <dbReference type="EMBL" id="CDT63635.1"/>
    </source>
</evidence>
<proteinExistence type="predicted"/>
<evidence type="ECO:0000313" key="2">
    <source>
        <dbReference type="Proteomes" id="UP000049495"/>
    </source>
</evidence>
<dbReference type="EMBL" id="CCJV01000139">
    <property type="protein sequence ID" value="CDT63635.1"/>
    <property type="molecule type" value="Genomic_DNA"/>
</dbReference>
<dbReference type="InterPro" id="IPR009363">
    <property type="entry name" value="Phage_Mu_Gp16"/>
</dbReference>
<organism evidence="1 2">
    <name type="scientific">Vibrio crassostreae</name>
    <dbReference type="NCBI Taxonomy" id="246167"/>
    <lineage>
        <taxon>Bacteria</taxon>
        <taxon>Pseudomonadati</taxon>
        <taxon>Pseudomonadota</taxon>
        <taxon>Gammaproteobacteria</taxon>
        <taxon>Vibrionales</taxon>
        <taxon>Vibrionaceae</taxon>
        <taxon>Vibrio</taxon>
    </lineage>
</organism>
<protein>
    <recommendedName>
        <fullName evidence="3">Phage gp16-like protein</fullName>
    </recommendedName>
</protein>
<comment type="caution">
    <text evidence="1">The sequence shown here is derived from an EMBL/GenBank/DDBJ whole genome shotgun (WGS) entry which is preliminary data.</text>
</comment>
<reference evidence="2" key="1">
    <citation type="submission" date="2014-06" db="EMBL/GenBank/DDBJ databases">
        <authorList>
            <person name="Le Roux Frederique"/>
        </authorList>
    </citation>
    <scope>NUCLEOTIDE SEQUENCE [LARGE SCALE GENOMIC DNA]</scope>
    <source>
        <strain evidence="2">J5-5</strain>
    </source>
</reference>
<gene>
    <name evidence="1" type="ORF">VCR5J5_750038</name>
</gene>
<dbReference type="GeneID" id="93902520"/>
<dbReference type="RefSeq" id="WP_132941261.1">
    <property type="nucleotide sequence ID" value="NZ_AP025477.1"/>
</dbReference>
<sequence>MKMKINRHAYYGLVHKGVKALLNDRMGFYDDDEYRNYLGIQTGQTSCKDLSDDTLRELVAELKRQGYLEDSAKFKKRLGGSSSRQPSNLQWAKLAALAKSMGWQGLDDPALDSFVKRTVKVERARWLTRDTIRAVIVGLERWEASCRGE</sequence>